<feature type="transmembrane region" description="Helical" evidence="1">
    <location>
        <begin position="182"/>
        <end position="200"/>
    </location>
</feature>
<accession>A0ABU5RPS3</accession>
<keyword evidence="1" id="KW-1133">Transmembrane helix</keyword>
<feature type="transmembrane region" description="Helical" evidence="1">
    <location>
        <begin position="115"/>
        <end position="132"/>
    </location>
</feature>
<protein>
    <submittedName>
        <fullName evidence="2">DUF4079 domain-containing protein</fullName>
    </submittedName>
</protein>
<feature type="transmembrane region" description="Helical" evidence="1">
    <location>
        <begin position="6"/>
        <end position="31"/>
    </location>
</feature>
<organism evidence="2 3">
    <name type="scientific">Cyanobium gracile UHCC 0139</name>
    <dbReference type="NCBI Taxonomy" id="3110308"/>
    <lineage>
        <taxon>Bacteria</taxon>
        <taxon>Bacillati</taxon>
        <taxon>Cyanobacteriota</taxon>
        <taxon>Cyanophyceae</taxon>
        <taxon>Synechococcales</taxon>
        <taxon>Prochlorococcaceae</taxon>
        <taxon>Cyanobium</taxon>
    </lineage>
</organism>
<sequence>MQTVDWLWILHPALAVVLIYPLIGMVVRLGVQARQRRVEKAKLPPTTGRDHADLGQWLSAGVVLVVLVALTVVIVTKQPAEGFTGGPGRALQLLLVLVGTVVSLLALWRVKAKGYRLVFALLTWAGVLGLGAQPEVWRLSDNPLSPAFWQSHYWAGVGVVGLMIFSLAARPEILKELRWRRIHLSASVLAAVLFLAQGITGTRDLLEIPLSWQKPTIFACDSVKRVCPPFAPPPEPVPAPPAAPAGS</sequence>
<evidence type="ECO:0000313" key="2">
    <source>
        <dbReference type="EMBL" id="MEA5389745.1"/>
    </source>
</evidence>
<gene>
    <name evidence="2" type="ORF">VB738_00595</name>
</gene>
<dbReference type="InterPro" id="IPR025067">
    <property type="entry name" value="DUF4079"/>
</dbReference>
<feature type="transmembrane region" description="Helical" evidence="1">
    <location>
        <begin position="90"/>
        <end position="108"/>
    </location>
</feature>
<name>A0ABU5RPS3_9CYAN</name>
<evidence type="ECO:0000313" key="3">
    <source>
        <dbReference type="Proteomes" id="UP001304461"/>
    </source>
</evidence>
<dbReference type="Pfam" id="PF13301">
    <property type="entry name" value="DUF4079"/>
    <property type="match status" value="1"/>
</dbReference>
<evidence type="ECO:0000256" key="1">
    <source>
        <dbReference type="SAM" id="Phobius"/>
    </source>
</evidence>
<proteinExistence type="predicted"/>
<feature type="transmembrane region" description="Helical" evidence="1">
    <location>
        <begin position="152"/>
        <end position="170"/>
    </location>
</feature>
<reference evidence="2 3" key="1">
    <citation type="submission" date="2023-12" db="EMBL/GenBank/DDBJ databases">
        <title>Baltic Sea Cyanobacteria.</title>
        <authorList>
            <person name="Delbaje E."/>
            <person name="Fewer D.P."/>
            <person name="Shishido T.K."/>
        </authorList>
    </citation>
    <scope>NUCLEOTIDE SEQUENCE [LARGE SCALE GENOMIC DNA]</scope>
    <source>
        <strain evidence="2 3">UHCC 0139</strain>
    </source>
</reference>
<keyword evidence="1" id="KW-0472">Membrane</keyword>
<keyword evidence="3" id="KW-1185">Reference proteome</keyword>
<dbReference type="Proteomes" id="UP001304461">
    <property type="component" value="Unassembled WGS sequence"/>
</dbReference>
<dbReference type="RefSeq" id="WP_323303883.1">
    <property type="nucleotide sequence ID" value="NZ_JAYGHX010000001.1"/>
</dbReference>
<dbReference type="EMBL" id="JAYGHX010000001">
    <property type="protein sequence ID" value="MEA5389745.1"/>
    <property type="molecule type" value="Genomic_DNA"/>
</dbReference>
<keyword evidence="1" id="KW-0812">Transmembrane</keyword>
<feature type="transmembrane region" description="Helical" evidence="1">
    <location>
        <begin position="52"/>
        <end position="75"/>
    </location>
</feature>
<comment type="caution">
    <text evidence="2">The sequence shown here is derived from an EMBL/GenBank/DDBJ whole genome shotgun (WGS) entry which is preliminary data.</text>
</comment>